<keyword evidence="2" id="KW-1185">Reference proteome</keyword>
<evidence type="ECO:0000313" key="1">
    <source>
        <dbReference type="EMBL" id="KRX08811.1"/>
    </source>
</evidence>
<organism evidence="1 2">
    <name type="scientific">Pseudocohnilembus persalinus</name>
    <name type="common">Ciliate</name>
    <dbReference type="NCBI Taxonomy" id="266149"/>
    <lineage>
        <taxon>Eukaryota</taxon>
        <taxon>Sar</taxon>
        <taxon>Alveolata</taxon>
        <taxon>Ciliophora</taxon>
        <taxon>Intramacronucleata</taxon>
        <taxon>Oligohymenophorea</taxon>
        <taxon>Scuticociliatia</taxon>
        <taxon>Philasterida</taxon>
        <taxon>Pseudocohnilembidae</taxon>
        <taxon>Pseudocohnilembus</taxon>
    </lineage>
</organism>
<dbReference type="Proteomes" id="UP000054937">
    <property type="component" value="Unassembled WGS sequence"/>
</dbReference>
<protein>
    <submittedName>
        <fullName evidence="1">Uncharacterized protein</fullName>
    </submittedName>
</protein>
<dbReference type="EMBL" id="LDAU01000057">
    <property type="protein sequence ID" value="KRX08811.1"/>
    <property type="molecule type" value="Genomic_DNA"/>
</dbReference>
<name>A0A0V0R2V8_PSEPJ</name>
<gene>
    <name evidence="1" type="ORF">PPERSA_08915</name>
</gene>
<reference evidence="1 2" key="1">
    <citation type="journal article" date="2015" name="Sci. Rep.">
        <title>Genome of the facultative scuticociliatosis pathogen Pseudocohnilembus persalinus provides insight into its virulence through horizontal gene transfer.</title>
        <authorList>
            <person name="Xiong J."/>
            <person name="Wang G."/>
            <person name="Cheng J."/>
            <person name="Tian M."/>
            <person name="Pan X."/>
            <person name="Warren A."/>
            <person name="Jiang C."/>
            <person name="Yuan D."/>
            <person name="Miao W."/>
        </authorList>
    </citation>
    <scope>NUCLEOTIDE SEQUENCE [LARGE SCALE GENOMIC DNA]</scope>
    <source>
        <strain evidence="1">36N120E</strain>
    </source>
</reference>
<dbReference type="AlphaFoldDB" id="A0A0V0R2V8"/>
<comment type="caution">
    <text evidence="1">The sequence shown here is derived from an EMBL/GenBank/DDBJ whole genome shotgun (WGS) entry which is preliminary data.</text>
</comment>
<evidence type="ECO:0000313" key="2">
    <source>
        <dbReference type="Proteomes" id="UP000054937"/>
    </source>
</evidence>
<proteinExistence type="predicted"/>
<accession>A0A0V0R2V8</accession>
<sequence length="452" mass="52562">MQSSQINYTQDRLDYANQSGILPAGREIPSMQTHDLYGARPKASTLQRNVWQDQFVPKQIQNQPGYKANQQSLGKKMRSPLFIDYYYKNYDLTKKNERQIQPPEINPQPTNLIKLEQNQFPSQQYNKDLQNYLINESGKVKSSVINSSHQNIEQSIQQYRDGVGSTQKSPYIMHMDPGRTLQKSQPYSYIQSDSIDETKNLLRGDATLSASTLKMYPQTQSIKDFYSPKSNQAINGQRVLNGNANQSNFSNLANQQMIQDKKWRLHNSQSIPNLGSIRDQKNFQPIYNNNNNNTQIENSDSNLQNGYNNNKYEVKQNNEGYGNQQNNQQRVNMNINPNQSAIYDNNNKNNNDHIKNQQQNYDQSYASARIESKKVYKPYNVVTNKIHSSYQPKYDVKVNSWECYDKPQWKDYQAKQKAPVNILREKNRNNIDTNDYTTANLEYGQMKMKYAV</sequence>
<dbReference type="InParanoid" id="A0A0V0R2V8"/>